<evidence type="ECO:0000313" key="2">
    <source>
        <dbReference type="Proteomes" id="UP000321685"/>
    </source>
</evidence>
<organism evidence="1 2">
    <name type="scientific">Pseudonocardia sulfidoxydans NBRC 16205</name>
    <dbReference type="NCBI Taxonomy" id="1223511"/>
    <lineage>
        <taxon>Bacteria</taxon>
        <taxon>Bacillati</taxon>
        <taxon>Actinomycetota</taxon>
        <taxon>Actinomycetes</taxon>
        <taxon>Pseudonocardiales</taxon>
        <taxon>Pseudonocardiaceae</taxon>
        <taxon>Pseudonocardia</taxon>
    </lineage>
</organism>
<dbReference type="RefSeq" id="WP_147112070.1">
    <property type="nucleotide sequence ID" value="NZ_BJVJ01000058.1"/>
</dbReference>
<proteinExistence type="predicted"/>
<evidence type="ECO:0008006" key="3">
    <source>
        <dbReference type="Google" id="ProtNLM"/>
    </source>
</evidence>
<gene>
    <name evidence="1" type="ORF">PSU4_45410</name>
</gene>
<dbReference type="EMBL" id="BJVJ01000058">
    <property type="protein sequence ID" value="GEL25587.1"/>
    <property type="molecule type" value="Genomic_DNA"/>
</dbReference>
<dbReference type="InterPro" id="IPR010451">
    <property type="entry name" value="Acetoacetate_decarboxylase"/>
</dbReference>
<accession>A0A511DMH1</accession>
<dbReference type="Pfam" id="PF06314">
    <property type="entry name" value="ADC"/>
    <property type="match status" value="1"/>
</dbReference>
<dbReference type="SUPFAM" id="SSF160104">
    <property type="entry name" value="Acetoacetate decarboxylase-like"/>
    <property type="match status" value="1"/>
</dbReference>
<dbReference type="OrthoDB" id="1633687at2"/>
<reference evidence="1 2" key="1">
    <citation type="submission" date="2019-07" db="EMBL/GenBank/DDBJ databases">
        <title>Whole genome shotgun sequence of Pseudonocardia sulfidoxydans NBRC 16205.</title>
        <authorList>
            <person name="Hosoyama A."/>
            <person name="Uohara A."/>
            <person name="Ohji S."/>
            <person name="Ichikawa N."/>
        </authorList>
    </citation>
    <scope>NUCLEOTIDE SEQUENCE [LARGE SCALE GENOMIC DNA]</scope>
    <source>
        <strain evidence="1 2">NBRC 16205</strain>
    </source>
</reference>
<name>A0A511DMH1_9PSEU</name>
<keyword evidence="2" id="KW-1185">Reference proteome</keyword>
<protein>
    <recommendedName>
        <fullName evidence="3">Acetoacetate decarboxylase</fullName>
    </recommendedName>
</protein>
<comment type="caution">
    <text evidence="1">The sequence shown here is derived from an EMBL/GenBank/DDBJ whole genome shotgun (WGS) entry which is preliminary data.</text>
</comment>
<sequence length="229" mass="24470">MNVIVEGRTLTFPVRIADATAVAGCWVVRAADVRPLLRGTGFDVAAVAGRTLAVLALLRYRVNDLGVYDELGLAVPVRHRGRLGAHLLQLPVTAPFTMAAGRQLWGLPKWLAEASLDVGPRGATSRWGVAGRTVLDVELRTPPARLPVSVPARLTALAARDGAVLRSPVRGRARGLRIGLGTAARLVAHSPHPLTDDLRALRLTRRPLLTVGIEHLSFEMDPASHEASA</sequence>
<dbReference type="AlphaFoldDB" id="A0A511DMH1"/>
<dbReference type="Proteomes" id="UP000321685">
    <property type="component" value="Unassembled WGS sequence"/>
</dbReference>
<evidence type="ECO:0000313" key="1">
    <source>
        <dbReference type="EMBL" id="GEL25587.1"/>
    </source>
</evidence>
<dbReference type="Gene3D" id="2.40.400.10">
    <property type="entry name" value="Acetoacetate decarboxylase-like"/>
    <property type="match status" value="1"/>
</dbReference>
<dbReference type="InterPro" id="IPR023375">
    <property type="entry name" value="ADC_dom_sf"/>
</dbReference>
<dbReference type="GO" id="GO:0016829">
    <property type="term" value="F:lyase activity"/>
    <property type="evidence" value="ECO:0007669"/>
    <property type="project" value="InterPro"/>
</dbReference>